<organism evidence="1 2">
    <name type="scientific">Anoxybacter fermentans</name>
    <dbReference type="NCBI Taxonomy" id="1323375"/>
    <lineage>
        <taxon>Bacteria</taxon>
        <taxon>Bacillati</taxon>
        <taxon>Bacillota</taxon>
        <taxon>Clostridia</taxon>
        <taxon>Halanaerobiales</taxon>
        <taxon>Anoxybacter</taxon>
    </lineage>
</organism>
<dbReference type="OrthoDB" id="1680616at2"/>
<dbReference type="InterPro" id="IPR021525">
    <property type="entry name" value="DUF3189"/>
</dbReference>
<dbReference type="Pfam" id="PF11385">
    <property type="entry name" value="DUF3189"/>
    <property type="match status" value="1"/>
</dbReference>
<sequence length="150" mass="17384">MKVIYHDKTGRHLSVVAAALHLRLIDKNISRWDLEQLPYFLNTQPPGTLIYIGLDFRGNEIYVLGRKNSFQVIRNAYLGLNRVFQLNNSFLFANVQPLSNLSLGIFDFLNSNPEKEIKYPELLHRGIQKAIPKLVLLVKEVQRRINEGRK</sequence>
<gene>
    <name evidence="1" type="ORF">BBF96_04740</name>
</gene>
<dbReference type="Proteomes" id="UP000267250">
    <property type="component" value="Chromosome"/>
</dbReference>
<evidence type="ECO:0000313" key="1">
    <source>
        <dbReference type="EMBL" id="AZR72759.1"/>
    </source>
</evidence>
<dbReference type="AlphaFoldDB" id="A0A3S9SWS7"/>
<protein>
    <submittedName>
        <fullName evidence="1">Uncharacterized protein</fullName>
    </submittedName>
</protein>
<proteinExistence type="predicted"/>
<evidence type="ECO:0000313" key="2">
    <source>
        <dbReference type="Proteomes" id="UP000267250"/>
    </source>
</evidence>
<dbReference type="RefSeq" id="WP_127016091.1">
    <property type="nucleotide sequence ID" value="NZ_CP016379.1"/>
</dbReference>
<keyword evidence="2" id="KW-1185">Reference proteome</keyword>
<accession>A0A3S9SWS7</accession>
<dbReference type="KEGG" id="aft:BBF96_04740"/>
<name>A0A3S9SWS7_9FIRM</name>
<reference evidence="1 2" key="1">
    <citation type="submission" date="2016-07" db="EMBL/GenBank/DDBJ databases">
        <title>Genome and transcriptome analysis of iron-reducing fermentative bacteria Anoxybacter fermentans.</title>
        <authorList>
            <person name="Zeng X."/>
            <person name="Shao Z."/>
        </authorList>
    </citation>
    <scope>NUCLEOTIDE SEQUENCE [LARGE SCALE GENOMIC DNA]</scope>
    <source>
        <strain evidence="1 2">DY22613</strain>
    </source>
</reference>
<dbReference type="EMBL" id="CP016379">
    <property type="protein sequence ID" value="AZR72759.1"/>
    <property type="molecule type" value="Genomic_DNA"/>
</dbReference>